<dbReference type="AlphaFoldDB" id="A0A1H6BXN3"/>
<dbReference type="GO" id="GO:0000976">
    <property type="term" value="F:transcription cis-regulatory region binding"/>
    <property type="evidence" value="ECO:0007669"/>
    <property type="project" value="TreeGrafter"/>
</dbReference>
<evidence type="ECO:0000256" key="2">
    <source>
        <dbReference type="ARBA" id="ARBA00023125"/>
    </source>
</evidence>
<dbReference type="Pfam" id="PF21597">
    <property type="entry name" value="TetR_C_43"/>
    <property type="match status" value="1"/>
</dbReference>
<dbReference type="EMBL" id="FNVO01000008">
    <property type="protein sequence ID" value="SEG65459.1"/>
    <property type="molecule type" value="Genomic_DNA"/>
</dbReference>
<dbReference type="InterPro" id="IPR036271">
    <property type="entry name" value="Tet_transcr_reg_TetR-rel_C_sf"/>
</dbReference>
<dbReference type="InterPro" id="IPR009057">
    <property type="entry name" value="Homeodomain-like_sf"/>
</dbReference>
<evidence type="ECO:0000256" key="4">
    <source>
        <dbReference type="PROSITE-ProRule" id="PRU00335"/>
    </source>
</evidence>
<evidence type="ECO:0000313" key="6">
    <source>
        <dbReference type="EMBL" id="SEG65459.1"/>
    </source>
</evidence>
<evidence type="ECO:0000256" key="3">
    <source>
        <dbReference type="ARBA" id="ARBA00023163"/>
    </source>
</evidence>
<reference evidence="7" key="1">
    <citation type="submission" date="2016-10" db="EMBL/GenBank/DDBJ databases">
        <authorList>
            <person name="Varghese N."/>
            <person name="Submissions S."/>
        </authorList>
    </citation>
    <scope>NUCLEOTIDE SEQUENCE [LARGE SCALE GENOMIC DNA]</scope>
    <source>
        <strain evidence="7">DSM 43163</strain>
    </source>
</reference>
<evidence type="ECO:0000256" key="1">
    <source>
        <dbReference type="ARBA" id="ARBA00023015"/>
    </source>
</evidence>
<feature type="domain" description="HTH tetR-type" evidence="5">
    <location>
        <begin position="6"/>
        <end position="65"/>
    </location>
</feature>
<organism evidence="6 7">
    <name type="scientific">Thermomonospora echinospora</name>
    <dbReference type="NCBI Taxonomy" id="1992"/>
    <lineage>
        <taxon>Bacteria</taxon>
        <taxon>Bacillati</taxon>
        <taxon>Actinomycetota</taxon>
        <taxon>Actinomycetes</taxon>
        <taxon>Streptosporangiales</taxon>
        <taxon>Thermomonosporaceae</taxon>
        <taxon>Thermomonospora</taxon>
    </lineage>
</organism>
<keyword evidence="3" id="KW-0804">Transcription</keyword>
<accession>A0A1H6BXN3</accession>
<dbReference type="Gene3D" id="1.10.357.10">
    <property type="entry name" value="Tetracycline Repressor, domain 2"/>
    <property type="match status" value="1"/>
</dbReference>
<feature type="DNA-binding region" description="H-T-H motif" evidence="4">
    <location>
        <begin position="28"/>
        <end position="47"/>
    </location>
</feature>
<dbReference type="PROSITE" id="PS50977">
    <property type="entry name" value="HTH_TETR_2"/>
    <property type="match status" value="1"/>
</dbReference>
<evidence type="ECO:0000313" key="7">
    <source>
        <dbReference type="Proteomes" id="UP000236723"/>
    </source>
</evidence>
<dbReference type="Proteomes" id="UP000236723">
    <property type="component" value="Unassembled WGS sequence"/>
</dbReference>
<keyword evidence="2 4" id="KW-0238">DNA-binding</keyword>
<keyword evidence="1" id="KW-0805">Transcription regulation</keyword>
<proteinExistence type="predicted"/>
<dbReference type="SUPFAM" id="SSF48498">
    <property type="entry name" value="Tetracyclin repressor-like, C-terminal domain"/>
    <property type="match status" value="1"/>
</dbReference>
<protein>
    <submittedName>
        <fullName evidence="6">DNA-binding transcriptional regulator, AcrR family</fullName>
    </submittedName>
</protein>
<dbReference type="InterPro" id="IPR049445">
    <property type="entry name" value="TetR_SbtR-like_C"/>
</dbReference>
<dbReference type="RefSeq" id="WP_103939269.1">
    <property type="nucleotide sequence ID" value="NZ_FNVO01000008.1"/>
</dbReference>
<sequence>MRADARRNRGLIVAAALELFTERGPEASMEEIARTAGLGVGTLYRHFPDRRALLDEITVDTLRRLLEAGRDFAARPIPRWQVLLLIVEHCAGLPLALLKSPPESGAGHPEVPRLVDALTALYTQIAEGAQREGTMRPDIAPEEIVGLLNVAVCRPGARPDDPLTTVLLDGLKAAPDGS</sequence>
<name>A0A1H6BXN3_9ACTN</name>
<gene>
    <name evidence="6" type="ORF">SAMN04489712_108107</name>
</gene>
<dbReference type="PRINTS" id="PR00455">
    <property type="entry name" value="HTHTETR"/>
</dbReference>
<evidence type="ECO:0000259" key="5">
    <source>
        <dbReference type="PROSITE" id="PS50977"/>
    </source>
</evidence>
<dbReference type="InterPro" id="IPR001647">
    <property type="entry name" value="HTH_TetR"/>
</dbReference>
<dbReference type="Pfam" id="PF00440">
    <property type="entry name" value="TetR_N"/>
    <property type="match status" value="1"/>
</dbReference>
<dbReference type="InterPro" id="IPR050109">
    <property type="entry name" value="HTH-type_TetR-like_transc_reg"/>
</dbReference>
<dbReference type="OrthoDB" id="3192968at2"/>
<dbReference type="GO" id="GO:0003700">
    <property type="term" value="F:DNA-binding transcription factor activity"/>
    <property type="evidence" value="ECO:0007669"/>
    <property type="project" value="TreeGrafter"/>
</dbReference>
<dbReference type="PANTHER" id="PTHR30055:SF234">
    <property type="entry name" value="HTH-TYPE TRANSCRIPTIONAL REGULATOR BETI"/>
    <property type="match status" value="1"/>
</dbReference>
<dbReference type="SUPFAM" id="SSF46689">
    <property type="entry name" value="Homeodomain-like"/>
    <property type="match status" value="1"/>
</dbReference>
<keyword evidence="7" id="KW-1185">Reference proteome</keyword>
<dbReference type="PANTHER" id="PTHR30055">
    <property type="entry name" value="HTH-TYPE TRANSCRIPTIONAL REGULATOR RUTR"/>
    <property type="match status" value="1"/>
</dbReference>